<gene>
    <name evidence="1" type="ordered locus">COPRO5265_0226</name>
</gene>
<protein>
    <submittedName>
        <fullName evidence="1">Uncharacterized protein</fullName>
    </submittedName>
</protein>
<dbReference type="EMBL" id="CP001145">
    <property type="protein sequence ID" value="ACI17883.1"/>
    <property type="molecule type" value="Genomic_DNA"/>
</dbReference>
<reference evidence="1 2" key="2">
    <citation type="journal article" date="2014" name="Genome Announc.">
        <title>Complete Genome Sequence of Coprothermobacter proteolyticus DSM 5265.</title>
        <authorList>
            <person name="Alexiev A."/>
            <person name="Coil D.A."/>
            <person name="Badger J.H."/>
            <person name="Enticknap J."/>
            <person name="Ward N."/>
            <person name="Robb F.T."/>
            <person name="Eisen J.A."/>
        </authorList>
    </citation>
    <scope>NUCLEOTIDE SEQUENCE [LARGE SCALE GENOMIC DNA]</scope>
    <source>
        <strain evidence="2">ATCC 35245 / DSM 5265 / OCM 4 / BT</strain>
    </source>
</reference>
<proteinExistence type="predicted"/>
<name>B5Y747_COPPD</name>
<sequence>MNVVPASVIMFGVCTSTKLVPLTTGFIAQTPFLAVFFL</sequence>
<reference evidence="2" key="1">
    <citation type="submission" date="2008-08" db="EMBL/GenBank/DDBJ databases">
        <title>The complete genome sequence of Coprothermobacter proteolyticus strain ATCC 5245 / DSM 5265 / BT.</title>
        <authorList>
            <person name="Dodson R.J."/>
            <person name="Durkin A.S."/>
            <person name="Wu M."/>
            <person name="Eisen J."/>
            <person name="Sutton G."/>
        </authorList>
    </citation>
    <scope>NUCLEOTIDE SEQUENCE [LARGE SCALE GENOMIC DNA]</scope>
    <source>
        <strain evidence="2">ATCC 35245 / DSM 5265 / OCM 4 / BT</strain>
    </source>
</reference>
<organism evidence="1 2">
    <name type="scientific">Coprothermobacter proteolyticus (strain ATCC 35245 / DSM 5265 / OCM 4 / BT)</name>
    <dbReference type="NCBI Taxonomy" id="309798"/>
    <lineage>
        <taxon>Bacteria</taxon>
        <taxon>Pseudomonadati</taxon>
        <taxon>Coprothermobacterota</taxon>
        <taxon>Coprothermobacteria</taxon>
        <taxon>Coprothermobacterales</taxon>
        <taxon>Coprothermobacteraceae</taxon>
        <taxon>Coprothermobacter</taxon>
    </lineage>
</organism>
<evidence type="ECO:0000313" key="2">
    <source>
        <dbReference type="Proteomes" id="UP000001732"/>
    </source>
</evidence>
<accession>B5Y747</accession>
<evidence type="ECO:0000313" key="1">
    <source>
        <dbReference type="EMBL" id="ACI17883.1"/>
    </source>
</evidence>
<dbReference type="Proteomes" id="UP000001732">
    <property type="component" value="Chromosome"/>
</dbReference>
<keyword evidence="2" id="KW-1185">Reference proteome</keyword>
<dbReference type="AlphaFoldDB" id="B5Y747"/>